<feature type="compositionally biased region" description="Basic residues" evidence="1">
    <location>
        <begin position="49"/>
        <end position="60"/>
    </location>
</feature>
<accession>A0ABU6XD06</accession>
<sequence>MPDPSAGHELMRRLFTRNPTLPGTSPSVIQGSIHARTAFRPRLGVGFHHSPRLGVARKSRACQDQVATRSRRESQHHDRARSTPKREPNAVQPQASIHDRVLVKWQCGFNVTQPQVALKAPRPKT</sequence>
<gene>
    <name evidence="2" type="ORF">PIB30_042617</name>
</gene>
<comment type="caution">
    <text evidence="2">The sequence shown here is derived from an EMBL/GenBank/DDBJ whole genome shotgun (WGS) entry which is preliminary data.</text>
</comment>
<evidence type="ECO:0000313" key="2">
    <source>
        <dbReference type="EMBL" id="MED6195949.1"/>
    </source>
</evidence>
<name>A0ABU6XD06_9FABA</name>
<evidence type="ECO:0000256" key="1">
    <source>
        <dbReference type="SAM" id="MobiDB-lite"/>
    </source>
</evidence>
<feature type="region of interest" description="Disordered" evidence="1">
    <location>
        <begin position="48"/>
        <end position="96"/>
    </location>
</feature>
<dbReference type="Proteomes" id="UP001341840">
    <property type="component" value="Unassembled WGS sequence"/>
</dbReference>
<reference evidence="2 3" key="1">
    <citation type="journal article" date="2023" name="Plants (Basel)">
        <title>Bridging the Gap: Combining Genomics and Transcriptomics Approaches to Understand Stylosanthes scabra, an Orphan Legume from the Brazilian Caatinga.</title>
        <authorList>
            <person name="Ferreira-Neto J.R.C."/>
            <person name="da Silva M.D."/>
            <person name="Binneck E."/>
            <person name="de Melo N.F."/>
            <person name="da Silva R.H."/>
            <person name="de Melo A.L.T.M."/>
            <person name="Pandolfi V."/>
            <person name="Bustamante F.O."/>
            <person name="Brasileiro-Vidal A.C."/>
            <person name="Benko-Iseppon A.M."/>
        </authorList>
    </citation>
    <scope>NUCLEOTIDE SEQUENCE [LARGE SCALE GENOMIC DNA]</scope>
    <source>
        <tissue evidence="2">Leaves</tissue>
    </source>
</reference>
<evidence type="ECO:0000313" key="3">
    <source>
        <dbReference type="Proteomes" id="UP001341840"/>
    </source>
</evidence>
<protein>
    <submittedName>
        <fullName evidence="2">Uncharacterized protein</fullName>
    </submittedName>
</protein>
<organism evidence="2 3">
    <name type="scientific">Stylosanthes scabra</name>
    <dbReference type="NCBI Taxonomy" id="79078"/>
    <lineage>
        <taxon>Eukaryota</taxon>
        <taxon>Viridiplantae</taxon>
        <taxon>Streptophyta</taxon>
        <taxon>Embryophyta</taxon>
        <taxon>Tracheophyta</taxon>
        <taxon>Spermatophyta</taxon>
        <taxon>Magnoliopsida</taxon>
        <taxon>eudicotyledons</taxon>
        <taxon>Gunneridae</taxon>
        <taxon>Pentapetalae</taxon>
        <taxon>rosids</taxon>
        <taxon>fabids</taxon>
        <taxon>Fabales</taxon>
        <taxon>Fabaceae</taxon>
        <taxon>Papilionoideae</taxon>
        <taxon>50 kb inversion clade</taxon>
        <taxon>dalbergioids sensu lato</taxon>
        <taxon>Dalbergieae</taxon>
        <taxon>Pterocarpus clade</taxon>
        <taxon>Stylosanthes</taxon>
    </lineage>
</organism>
<proteinExistence type="predicted"/>
<feature type="compositionally biased region" description="Basic and acidic residues" evidence="1">
    <location>
        <begin position="70"/>
        <end position="88"/>
    </location>
</feature>
<keyword evidence="3" id="KW-1185">Reference proteome</keyword>
<dbReference type="EMBL" id="JASCZI010211692">
    <property type="protein sequence ID" value="MED6195949.1"/>
    <property type="molecule type" value="Genomic_DNA"/>
</dbReference>